<dbReference type="InParanoid" id="D8LRU3"/>
<feature type="compositionally biased region" description="Polar residues" evidence="3">
    <location>
        <begin position="52"/>
        <end position="69"/>
    </location>
</feature>
<organism evidence="5 6">
    <name type="scientific">Ectocarpus siliculosus</name>
    <name type="common">Brown alga</name>
    <name type="synonym">Conferva siliculosa</name>
    <dbReference type="NCBI Taxonomy" id="2880"/>
    <lineage>
        <taxon>Eukaryota</taxon>
        <taxon>Sar</taxon>
        <taxon>Stramenopiles</taxon>
        <taxon>Ochrophyta</taxon>
        <taxon>PX clade</taxon>
        <taxon>Phaeophyceae</taxon>
        <taxon>Ectocarpales</taxon>
        <taxon>Ectocarpaceae</taxon>
        <taxon>Ectocarpus</taxon>
    </lineage>
</organism>
<accession>D8LRU3</accession>
<evidence type="ECO:0000259" key="4">
    <source>
        <dbReference type="Pfam" id="PF24981"/>
    </source>
</evidence>
<dbReference type="STRING" id="2880.D8LRU3"/>
<dbReference type="OrthoDB" id="10251809at2759"/>
<keyword evidence="1" id="KW-0880">Kelch repeat</keyword>
<dbReference type="Pfam" id="PF24981">
    <property type="entry name" value="Beta-prop_ATRN-LZTR1"/>
    <property type="match status" value="1"/>
</dbReference>
<dbReference type="PANTHER" id="PTHR46093">
    <property type="entry name" value="ACYL-COA-BINDING DOMAIN-CONTAINING PROTEIN 5"/>
    <property type="match status" value="1"/>
</dbReference>
<sequence length="421" mass="44364">MSALEGQQWYIEEIPPVEDNDELGDVVCEPSVTVESEPAVIALDIRSAATLDTQQQSKVGKPASVTSTGAVAHPPVGGIGDRSSRGETWVCKTIAASSSTQQPSPRGGCSWTKVGSKFVLFGGADERQQHFSDIHCFDAAIGKWEKTPVSGAPPSPRNGHSAVALGESLVVYGGMNGQDGVTFNDLFELRPGSTEGMEWVPLPCVDIPPRNAHTAVLDGETMIVIAGASPEGQTDDVFTIDLSNRANLACRRVFCQPFESGTGERRCSEGVGGVPAAREMHSTCAYNSEGTTGERATTILLMGGRSAGGVLRDLFALRTDTWTWKRLKDAPVARCAHSACFVQAAGIMAIYGGWDGGTTVADDLHLYDVGCGEWTKPRISPTTAGRFAHAACAVGLEGEMIVFGGVHPGQDLDDVLLLSAA</sequence>
<reference evidence="5 6" key="1">
    <citation type="journal article" date="2010" name="Nature">
        <title>The Ectocarpus genome and the independent evolution of multicellularity in brown algae.</title>
        <authorList>
            <person name="Cock J.M."/>
            <person name="Sterck L."/>
            <person name="Rouze P."/>
            <person name="Scornet D."/>
            <person name="Allen A.E."/>
            <person name="Amoutzias G."/>
            <person name="Anthouard V."/>
            <person name="Artiguenave F."/>
            <person name="Aury J.M."/>
            <person name="Badger J.H."/>
            <person name="Beszteri B."/>
            <person name="Billiau K."/>
            <person name="Bonnet E."/>
            <person name="Bothwell J.H."/>
            <person name="Bowler C."/>
            <person name="Boyen C."/>
            <person name="Brownlee C."/>
            <person name="Carrano C.J."/>
            <person name="Charrier B."/>
            <person name="Cho G.Y."/>
            <person name="Coelho S.M."/>
            <person name="Collen J."/>
            <person name="Corre E."/>
            <person name="Da Silva C."/>
            <person name="Delage L."/>
            <person name="Delaroque N."/>
            <person name="Dittami S.M."/>
            <person name="Doulbeau S."/>
            <person name="Elias M."/>
            <person name="Farnham G."/>
            <person name="Gachon C.M."/>
            <person name="Gschloessl B."/>
            <person name="Heesch S."/>
            <person name="Jabbari K."/>
            <person name="Jubin C."/>
            <person name="Kawai H."/>
            <person name="Kimura K."/>
            <person name="Kloareg B."/>
            <person name="Kupper F.C."/>
            <person name="Lang D."/>
            <person name="Le Bail A."/>
            <person name="Leblanc C."/>
            <person name="Lerouge P."/>
            <person name="Lohr M."/>
            <person name="Lopez P.J."/>
            <person name="Martens C."/>
            <person name="Maumus F."/>
            <person name="Michel G."/>
            <person name="Miranda-Saavedra D."/>
            <person name="Morales J."/>
            <person name="Moreau H."/>
            <person name="Motomura T."/>
            <person name="Nagasato C."/>
            <person name="Napoli C.A."/>
            <person name="Nelson D.R."/>
            <person name="Nyvall-Collen P."/>
            <person name="Peters A.F."/>
            <person name="Pommier C."/>
            <person name="Potin P."/>
            <person name="Poulain J."/>
            <person name="Quesneville H."/>
            <person name="Read B."/>
            <person name="Rensing S.A."/>
            <person name="Ritter A."/>
            <person name="Rousvoal S."/>
            <person name="Samanta M."/>
            <person name="Samson G."/>
            <person name="Schroeder D.C."/>
            <person name="Segurens B."/>
            <person name="Strittmatter M."/>
            <person name="Tonon T."/>
            <person name="Tregear J.W."/>
            <person name="Valentin K."/>
            <person name="von Dassow P."/>
            <person name="Yamagishi T."/>
            <person name="Van de Peer Y."/>
            <person name="Wincker P."/>
        </authorList>
    </citation>
    <scope>NUCLEOTIDE SEQUENCE [LARGE SCALE GENOMIC DNA]</scope>
    <source>
        <strain evidence="6">Ec32 / CCAP1310/4</strain>
    </source>
</reference>
<dbReference type="SUPFAM" id="SSF117281">
    <property type="entry name" value="Kelch motif"/>
    <property type="match status" value="2"/>
</dbReference>
<proteinExistence type="predicted"/>
<feature type="region of interest" description="Disordered" evidence="3">
    <location>
        <begin position="52"/>
        <end position="84"/>
    </location>
</feature>
<feature type="domain" description="Attractin/MKLN-like beta-propeller" evidence="4">
    <location>
        <begin position="132"/>
        <end position="416"/>
    </location>
</feature>
<keyword evidence="2" id="KW-0677">Repeat</keyword>
<dbReference type="OMA" id="RIDCNGP"/>
<dbReference type="Gene3D" id="2.120.10.80">
    <property type="entry name" value="Kelch-type beta propeller"/>
    <property type="match status" value="2"/>
</dbReference>
<dbReference type="InterPro" id="IPR056737">
    <property type="entry name" value="Beta-prop_ATRN-MKLN-like"/>
</dbReference>
<protein>
    <recommendedName>
        <fullName evidence="4">Attractin/MKLN-like beta-propeller domain-containing protein</fullName>
    </recommendedName>
</protein>
<name>D8LRU3_ECTSI</name>
<dbReference type="EMBL" id="FN649731">
    <property type="protein sequence ID" value="CBN73860.1"/>
    <property type="molecule type" value="Genomic_DNA"/>
</dbReference>
<gene>
    <name evidence="5" type="ORF">Esi_0007_0180</name>
</gene>
<dbReference type="Proteomes" id="UP000002630">
    <property type="component" value="Linkage Group LG06"/>
</dbReference>
<keyword evidence="6" id="KW-1185">Reference proteome</keyword>
<evidence type="ECO:0000256" key="3">
    <source>
        <dbReference type="SAM" id="MobiDB-lite"/>
    </source>
</evidence>
<evidence type="ECO:0000313" key="5">
    <source>
        <dbReference type="EMBL" id="CBN73860.1"/>
    </source>
</evidence>
<evidence type="ECO:0000256" key="1">
    <source>
        <dbReference type="ARBA" id="ARBA00022441"/>
    </source>
</evidence>
<evidence type="ECO:0000313" key="6">
    <source>
        <dbReference type="Proteomes" id="UP000002630"/>
    </source>
</evidence>
<dbReference type="AlphaFoldDB" id="D8LRU3"/>
<dbReference type="EMBL" id="FN648926">
    <property type="protein sequence ID" value="CBN73860.1"/>
    <property type="molecule type" value="Genomic_DNA"/>
</dbReference>
<dbReference type="PANTHER" id="PTHR46093:SF18">
    <property type="entry name" value="FIBRONECTIN TYPE-III DOMAIN-CONTAINING PROTEIN"/>
    <property type="match status" value="1"/>
</dbReference>
<dbReference type="InterPro" id="IPR015915">
    <property type="entry name" value="Kelch-typ_b-propeller"/>
</dbReference>
<evidence type="ECO:0000256" key="2">
    <source>
        <dbReference type="ARBA" id="ARBA00022737"/>
    </source>
</evidence>
<dbReference type="eggNOG" id="KOG0379">
    <property type="taxonomic scope" value="Eukaryota"/>
</dbReference>